<organism evidence="2 3">
    <name type="scientific">Pseudoalteromonas shioyasakiensis</name>
    <dbReference type="NCBI Taxonomy" id="1190813"/>
    <lineage>
        <taxon>Bacteria</taxon>
        <taxon>Pseudomonadati</taxon>
        <taxon>Pseudomonadota</taxon>
        <taxon>Gammaproteobacteria</taxon>
        <taxon>Alteromonadales</taxon>
        <taxon>Pseudoalteromonadaceae</taxon>
        <taxon>Pseudoalteromonas</taxon>
    </lineage>
</organism>
<dbReference type="Gene3D" id="3.40.50.20">
    <property type="match status" value="1"/>
</dbReference>
<dbReference type="EMBL" id="JAKUMG010000018">
    <property type="protein sequence ID" value="MDI4671253.1"/>
    <property type="molecule type" value="Genomic_DNA"/>
</dbReference>
<dbReference type="InterPro" id="IPR020019">
    <property type="entry name" value="AcTrfase_PglD-like"/>
</dbReference>
<accession>A0ABT6U509</accession>
<dbReference type="CDD" id="cd03360">
    <property type="entry name" value="LbH_AT_putative"/>
    <property type="match status" value="1"/>
</dbReference>
<gene>
    <name evidence="2" type="ORF">MKZ47_19485</name>
</gene>
<keyword evidence="3" id="KW-1185">Reference proteome</keyword>
<evidence type="ECO:0000256" key="1">
    <source>
        <dbReference type="ARBA" id="ARBA00007274"/>
    </source>
</evidence>
<proteinExistence type="inferred from homology"/>
<dbReference type="PANTHER" id="PTHR43300">
    <property type="entry name" value="ACETYLTRANSFERASE"/>
    <property type="match status" value="1"/>
</dbReference>
<dbReference type="InterPro" id="IPR001451">
    <property type="entry name" value="Hexapep"/>
</dbReference>
<dbReference type="Proteomes" id="UP001156974">
    <property type="component" value="Unassembled WGS sequence"/>
</dbReference>
<dbReference type="InterPro" id="IPR050179">
    <property type="entry name" value="Trans_hexapeptide_repeat"/>
</dbReference>
<evidence type="ECO:0000313" key="2">
    <source>
        <dbReference type="EMBL" id="MDI4671253.1"/>
    </source>
</evidence>
<dbReference type="RefSeq" id="WP_175083409.1">
    <property type="nucleotide sequence ID" value="NZ_JAKUMG010000018.1"/>
</dbReference>
<dbReference type="SUPFAM" id="SSF51161">
    <property type="entry name" value="Trimeric LpxA-like enzymes"/>
    <property type="match status" value="1"/>
</dbReference>
<protein>
    <submittedName>
        <fullName evidence="2">NeuD/PglB/VioB family sugar acetyltransferase</fullName>
    </submittedName>
</protein>
<dbReference type="Pfam" id="PF00132">
    <property type="entry name" value="Hexapep"/>
    <property type="match status" value="1"/>
</dbReference>
<dbReference type="NCBIfam" id="TIGR03570">
    <property type="entry name" value="NeuD_NnaD"/>
    <property type="match status" value="1"/>
</dbReference>
<sequence>MSKPLGYLIIGGGGHAAALAEILLKQGKKLVGIVAPEIIAGQVVFKTIPHFKNDDDVLRFDKQEVMLVNGIGAMPRQNLRERLYHYYTQQGYQFATVIAESALVSEFALLADGVQVMNNAVINIGTRIGENSIINTSSTIDHDCTIGGQCHIAPGVTMSGQVTVENNVHIGTGANIINNVEIGQSAIISVGANVTKPIRKSSVVFGARAVVKGQSYDS</sequence>
<evidence type="ECO:0000313" key="3">
    <source>
        <dbReference type="Proteomes" id="UP001156974"/>
    </source>
</evidence>
<comment type="caution">
    <text evidence="2">The sequence shown here is derived from an EMBL/GenBank/DDBJ whole genome shotgun (WGS) entry which is preliminary data.</text>
</comment>
<reference evidence="2 3" key="1">
    <citation type="submission" date="2022-02" db="EMBL/GenBank/DDBJ databases">
        <title>Genome analysis of Beneficial Microorganisms for Coral consortium from Pocillopora damicornis.</title>
        <authorList>
            <person name="Rosado P.M."/>
            <person name="Cardoso P.M."/>
            <person name="Rosado J.G."/>
            <person name="Schultz J."/>
            <person name="Rocha U."/>
            <person name="Costa T.K."/>
            <person name="Peixoto R.S."/>
        </authorList>
    </citation>
    <scope>NUCLEOTIDE SEQUENCE [LARGE SCALE GENOMIC DNA]</scope>
    <source>
        <strain evidence="2 3">BMC5</strain>
    </source>
</reference>
<comment type="similarity">
    <text evidence="1">Belongs to the transferase hexapeptide repeat family.</text>
</comment>
<dbReference type="PANTHER" id="PTHR43300:SF7">
    <property type="entry name" value="UDP-N-ACETYLBACILLOSAMINE N-ACETYLTRANSFERASE"/>
    <property type="match status" value="1"/>
</dbReference>
<dbReference type="InterPro" id="IPR011004">
    <property type="entry name" value="Trimer_LpxA-like_sf"/>
</dbReference>
<name>A0ABT6U509_9GAMM</name>
<dbReference type="Gene3D" id="2.160.10.10">
    <property type="entry name" value="Hexapeptide repeat proteins"/>
    <property type="match status" value="1"/>
</dbReference>